<dbReference type="PANTHER" id="PTHR10277:SF9">
    <property type="entry name" value="2-ISOPROPYLMALATE SYNTHASE 1, CHLOROPLASTIC-RELATED"/>
    <property type="match status" value="1"/>
</dbReference>
<dbReference type="GO" id="GO:0009507">
    <property type="term" value="C:chloroplast"/>
    <property type="evidence" value="ECO:0007669"/>
    <property type="project" value="TreeGrafter"/>
</dbReference>
<feature type="domain" description="2-isopropylmalate synthase/homocitrate synthase post-catalytic" evidence="2">
    <location>
        <begin position="6"/>
        <end position="42"/>
    </location>
</feature>
<dbReference type="Proteomes" id="UP001457282">
    <property type="component" value="Unassembled WGS sequence"/>
</dbReference>
<evidence type="ECO:0000313" key="3">
    <source>
        <dbReference type="EMBL" id="KAK9949772.1"/>
    </source>
</evidence>
<evidence type="ECO:0000259" key="2">
    <source>
        <dbReference type="Pfam" id="PF22617"/>
    </source>
</evidence>
<dbReference type="PANTHER" id="PTHR10277">
    <property type="entry name" value="HOMOCITRATE SYNTHASE-RELATED"/>
    <property type="match status" value="1"/>
</dbReference>
<dbReference type="InterPro" id="IPR054691">
    <property type="entry name" value="LeuA/HCS_post-cat"/>
</dbReference>
<dbReference type="InterPro" id="IPR050073">
    <property type="entry name" value="2-IPM_HCS-like"/>
</dbReference>
<accession>A0AAW1YM90</accession>
<dbReference type="Pfam" id="PF22617">
    <property type="entry name" value="HCS_D2"/>
    <property type="match status" value="1"/>
</dbReference>
<proteinExistence type="predicted"/>
<evidence type="ECO:0000256" key="1">
    <source>
        <dbReference type="ARBA" id="ARBA00022679"/>
    </source>
</evidence>
<sequence>MIFFCSGRHAVKKQLEQLGYELDDVQLETVFWRFKGVAEQKKRVTDADLRALVLDEIVAKAKCLSFDVLDFLNYSCHC</sequence>
<gene>
    <name evidence="3" type="ORF">M0R45_005286</name>
</gene>
<keyword evidence="4" id="KW-1185">Reference proteome</keyword>
<dbReference type="GO" id="GO:0003852">
    <property type="term" value="F:2-isopropylmalate synthase activity"/>
    <property type="evidence" value="ECO:0007669"/>
    <property type="project" value="TreeGrafter"/>
</dbReference>
<keyword evidence="1" id="KW-0808">Transferase</keyword>
<organism evidence="3 4">
    <name type="scientific">Rubus argutus</name>
    <name type="common">Southern blackberry</name>
    <dbReference type="NCBI Taxonomy" id="59490"/>
    <lineage>
        <taxon>Eukaryota</taxon>
        <taxon>Viridiplantae</taxon>
        <taxon>Streptophyta</taxon>
        <taxon>Embryophyta</taxon>
        <taxon>Tracheophyta</taxon>
        <taxon>Spermatophyta</taxon>
        <taxon>Magnoliopsida</taxon>
        <taxon>eudicotyledons</taxon>
        <taxon>Gunneridae</taxon>
        <taxon>Pentapetalae</taxon>
        <taxon>rosids</taxon>
        <taxon>fabids</taxon>
        <taxon>Rosales</taxon>
        <taxon>Rosaceae</taxon>
        <taxon>Rosoideae</taxon>
        <taxon>Rosoideae incertae sedis</taxon>
        <taxon>Rubus</taxon>
    </lineage>
</organism>
<reference evidence="3 4" key="1">
    <citation type="journal article" date="2023" name="G3 (Bethesda)">
        <title>A chromosome-length genome assembly and annotation of blackberry (Rubus argutus, cv. 'Hillquist').</title>
        <authorList>
            <person name="Bruna T."/>
            <person name="Aryal R."/>
            <person name="Dudchenko O."/>
            <person name="Sargent D.J."/>
            <person name="Mead D."/>
            <person name="Buti M."/>
            <person name="Cavallini A."/>
            <person name="Hytonen T."/>
            <person name="Andres J."/>
            <person name="Pham M."/>
            <person name="Weisz D."/>
            <person name="Mascagni F."/>
            <person name="Usai G."/>
            <person name="Natali L."/>
            <person name="Bassil N."/>
            <person name="Fernandez G.E."/>
            <person name="Lomsadze A."/>
            <person name="Armour M."/>
            <person name="Olukolu B."/>
            <person name="Poorten T."/>
            <person name="Britton C."/>
            <person name="Davik J."/>
            <person name="Ashrafi H."/>
            <person name="Aiden E.L."/>
            <person name="Borodovsky M."/>
            <person name="Worthington M."/>
        </authorList>
    </citation>
    <scope>NUCLEOTIDE SEQUENCE [LARGE SCALE GENOMIC DNA]</scope>
    <source>
        <strain evidence="3">PI 553951</strain>
    </source>
</reference>
<dbReference type="GO" id="GO:0009098">
    <property type="term" value="P:L-leucine biosynthetic process"/>
    <property type="evidence" value="ECO:0007669"/>
    <property type="project" value="TreeGrafter"/>
</dbReference>
<dbReference type="AlphaFoldDB" id="A0AAW1YM90"/>
<dbReference type="EMBL" id="JBEDUW010000001">
    <property type="protein sequence ID" value="KAK9949772.1"/>
    <property type="molecule type" value="Genomic_DNA"/>
</dbReference>
<evidence type="ECO:0000313" key="4">
    <source>
        <dbReference type="Proteomes" id="UP001457282"/>
    </source>
</evidence>
<name>A0AAW1YM90_RUBAR</name>
<protein>
    <recommendedName>
        <fullName evidence="2">2-isopropylmalate synthase/homocitrate synthase post-catalytic domain-containing protein</fullName>
    </recommendedName>
</protein>
<comment type="caution">
    <text evidence="3">The sequence shown here is derived from an EMBL/GenBank/DDBJ whole genome shotgun (WGS) entry which is preliminary data.</text>
</comment>
<dbReference type="Gene3D" id="1.10.238.260">
    <property type="match status" value="1"/>
</dbReference>